<feature type="domain" description="Phospholipid/glycerol acyltransferase" evidence="3">
    <location>
        <begin position="39"/>
        <end position="151"/>
    </location>
</feature>
<dbReference type="AlphaFoldDB" id="A0A3M7TUJ5"/>
<evidence type="ECO:0000256" key="2">
    <source>
        <dbReference type="ARBA" id="ARBA00023315"/>
    </source>
</evidence>
<keyword evidence="2 4" id="KW-0012">Acyltransferase</keyword>
<reference evidence="4 5" key="1">
    <citation type="submission" date="2018-10" db="EMBL/GenBank/DDBJ databases">
        <title>Bacillus Keqinensis sp. nov., a moderately halophilic bacterium isolated from a saline-alkaline lake.</title>
        <authorList>
            <person name="Wang H."/>
        </authorList>
    </citation>
    <scope>NUCLEOTIDE SEQUENCE [LARGE SCALE GENOMIC DNA]</scope>
    <source>
        <strain evidence="4 5">KQ-3</strain>
    </source>
</reference>
<dbReference type="PANTHER" id="PTHR10434">
    <property type="entry name" value="1-ACYL-SN-GLYCEROL-3-PHOSPHATE ACYLTRANSFERASE"/>
    <property type="match status" value="1"/>
</dbReference>
<keyword evidence="5" id="KW-1185">Reference proteome</keyword>
<evidence type="ECO:0000256" key="1">
    <source>
        <dbReference type="ARBA" id="ARBA00022679"/>
    </source>
</evidence>
<comment type="caution">
    <text evidence="4">The sequence shown here is derived from an EMBL/GenBank/DDBJ whole genome shotgun (WGS) entry which is preliminary data.</text>
</comment>
<dbReference type="CDD" id="cd07989">
    <property type="entry name" value="LPLAT_AGPAT-like"/>
    <property type="match status" value="1"/>
</dbReference>
<accession>A0A3M7TUJ5</accession>
<protein>
    <submittedName>
        <fullName evidence="4">1-acyl-sn-glycerol-3-phosphate acyltransferase</fullName>
    </submittedName>
</protein>
<dbReference type="GO" id="GO:0003841">
    <property type="term" value="F:1-acylglycerol-3-phosphate O-acyltransferase activity"/>
    <property type="evidence" value="ECO:0007669"/>
    <property type="project" value="TreeGrafter"/>
</dbReference>
<dbReference type="EMBL" id="RHIB01000001">
    <property type="protein sequence ID" value="RNA69123.1"/>
    <property type="molecule type" value="Genomic_DNA"/>
</dbReference>
<gene>
    <name evidence="4" type="ORF">EBO34_03995</name>
</gene>
<dbReference type="GO" id="GO:0006654">
    <property type="term" value="P:phosphatidic acid biosynthetic process"/>
    <property type="evidence" value="ECO:0007669"/>
    <property type="project" value="TreeGrafter"/>
</dbReference>
<sequence>MAVNKSVYRLGKFICRTFFRLFFRVRVVGRENLPSNGGILLCSNHIHYLDPPFLGAFLKRDTRYMAKSELFSKPILKGLLPKLGAFPIRRGMSDRQALRKGLSLLKEGEMIGVFPEGTRSKTGKLGKGLAGVGFFALRSDAYVVPSAITGSYKPFSRLTIIYGEPVDMQTLRENKASAEEATEAIMKSIGDLLIKHESKKG</sequence>
<dbReference type="Proteomes" id="UP000278746">
    <property type="component" value="Unassembled WGS sequence"/>
</dbReference>
<dbReference type="OrthoDB" id="9803035at2"/>
<evidence type="ECO:0000313" key="4">
    <source>
        <dbReference type="EMBL" id="RNA69123.1"/>
    </source>
</evidence>
<dbReference type="PANTHER" id="PTHR10434:SF11">
    <property type="entry name" value="1-ACYL-SN-GLYCEROL-3-PHOSPHATE ACYLTRANSFERASE"/>
    <property type="match status" value="1"/>
</dbReference>
<dbReference type="InterPro" id="IPR002123">
    <property type="entry name" value="Plipid/glycerol_acylTrfase"/>
</dbReference>
<name>A0A3M7TUJ5_9BACI</name>
<evidence type="ECO:0000259" key="3">
    <source>
        <dbReference type="SMART" id="SM00563"/>
    </source>
</evidence>
<proteinExistence type="predicted"/>
<keyword evidence="1 4" id="KW-0808">Transferase</keyword>
<evidence type="ECO:0000313" key="5">
    <source>
        <dbReference type="Proteomes" id="UP000278746"/>
    </source>
</evidence>
<dbReference type="SMART" id="SM00563">
    <property type="entry name" value="PlsC"/>
    <property type="match status" value="1"/>
</dbReference>
<dbReference type="Pfam" id="PF01553">
    <property type="entry name" value="Acyltransferase"/>
    <property type="match status" value="1"/>
</dbReference>
<dbReference type="SUPFAM" id="SSF69593">
    <property type="entry name" value="Glycerol-3-phosphate (1)-acyltransferase"/>
    <property type="match status" value="1"/>
</dbReference>
<organism evidence="4 5">
    <name type="scientific">Alteribacter keqinensis</name>
    <dbReference type="NCBI Taxonomy" id="2483800"/>
    <lineage>
        <taxon>Bacteria</taxon>
        <taxon>Bacillati</taxon>
        <taxon>Bacillota</taxon>
        <taxon>Bacilli</taxon>
        <taxon>Bacillales</taxon>
        <taxon>Bacillaceae</taxon>
        <taxon>Alteribacter</taxon>
    </lineage>
</organism>